<dbReference type="SUPFAM" id="SSF47336">
    <property type="entry name" value="ACP-like"/>
    <property type="match status" value="4"/>
</dbReference>
<dbReference type="EMBL" id="JBIRUQ010000023">
    <property type="protein sequence ID" value="MFI1465583.1"/>
    <property type="molecule type" value="Genomic_DNA"/>
</dbReference>
<dbReference type="RefSeq" id="WP_396890895.1">
    <property type="nucleotide sequence ID" value="NZ_JBIRUQ010000023.1"/>
</dbReference>
<dbReference type="SUPFAM" id="SSF56801">
    <property type="entry name" value="Acetyl-CoA synthetase-like"/>
    <property type="match status" value="5"/>
</dbReference>
<feature type="domain" description="Carrier" evidence="4">
    <location>
        <begin position="186"/>
        <end position="261"/>
    </location>
</feature>
<dbReference type="PROSITE" id="PS00012">
    <property type="entry name" value="PHOSPHOPANTETHEINE"/>
    <property type="match status" value="4"/>
</dbReference>
<dbReference type="Pfam" id="PF00550">
    <property type="entry name" value="PP-binding"/>
    <property type="match status" value="4"/>
</dbReference>
<dbReference type="Pfam" id="PF00501">
    <property type="entry name" value="AMP-binding"/>
    <property type="match status" value="4"/>
</dbReference>
<dbReference type="InterPro" id="IPR006162">
    <property type="entry name" value="Ppantetheine_attach_site"/>
</dbReference>
<dbReference type="CDD" id="cd17646">
    <property type="entry name" value="A_NRPS_AB3403-like"/>
    <property type="match status" value="1"/>
</dbReference>
<keyword evidence="2" id="KW-0596">Phosphopantetheine</keyword>
<dbReference type="CDD" id="cd05930">
    <property type="entry name" value="A_NRPS"/>
    <property type="match status" value="2"/>
</dbReference>
<dbReference type="Gene3D" id="3.30.559.10">
    <property type="entry name" value="Chloramphenicol acetyltransferase-like domain"/>
    <property type="match status" value="4"/>
</dbReference>
<evidence type="ECO:0000256" key="3">
    <source>
        <dbReference type="ARBA" id="ARBA00022553"/>
    </source>
</evidence>
<dbReference type="InterPro" id="IPR036736">
    <property type="entry name" value="ACP-like_sf"/>
</dbReference>
<dbReference type="InterPro" id="IPR023213">
    <property type="entry name" value="CAT-like_dom_sf"/>
</dbReference>
<dbReference type="Pfam" id="PF00668">
    <property type="entry name" value="Condensation"/>
    <property type="match status" value="5"/>
</dbReference>
<evidence type="ECO:0000256" key="2">
    <source>
        <dbReference type="ARBA" id="ARBA00022450"/>
    </source>
</evidence>
<dbReference type="InterPro" id="IPR020845">
    <property type="entry name" value="AMP-binding_CS"/>
</dbReference>
<dbReference type="InterPro" id="IPR042099">
    <property type="entry name" value="ANL_N_sf"/>
</dbReference>
<dbReference type="Gene3D" id="3.30.300.30">
    <property type="match status" value="4"/>
</dbReference>
<evidence type="ECO:0000259" key="4">
    <source>
        <dbReference type="PROSITE" id="PS50075"/>
    </source>
</evidence>
<dbReference type="InterPro" id="IPR001242">
    <property type="entry name" value="Condensation_dom"/>
</dbReference>
<evidence type="ECO:0000313" key="6">
    <source>
        <dbReference type="Proteomes" id="UP001611263"/>
    </source>
</evidence>
<dbReference type="InterPro" id="IPR009081">
    <property type="entry name" value="PP-bd_ACP"/>
</dbReference>
<dbReference type="Gene3D" id="1.10.1200.10">
    <property type="entry name" value="ACP-like"/>
    <property type="match status" value="4"/>
</dbReference>
<name>A0ABW7U0L5_9NOCA</name>
<proteinExistence type="predicted"/>
<feature type="domain" description="Carrier" evidence="4">
    <location>
        <begin position="2346"/>
        <end position="2421"/>
    </location>
</feature>
<accession>A0ABW7U0L5</accession>
<feature type="non-terminal residue" evidence="5">
    <location>
        <position position="1"/>
    </location>
</feature>
<evidence type="ECO:0000313" key="5">
    <source>
        <dbReference type="EMBL" id="MFI1465583.1"/>
    </source>
</evidence>
<dbReference type="InterPro" id="IPR025110">
    <property type="entry name" value="AMP-bd_C"/>
</dbReference>
<protein>
    <submittedName>
        <fullName evidence="5">Amino acid adenylation domain-containing protein</fullName>
    </submittedName>
</protein>
<dbReference type="PANTHER" id="PTHR45527:SF1">
    <property type="entry name" value="FATTY ACID SYNTHASE"/>
    <property type="match status" value="1"/>
</dbReference>
<gene>
    <name evidence="5" type="ORF">ACH4WX_33175</name>
</gene>
<comment type="caution">
    <text evidence="5">The sequence shown here is derived from an EMBL/GenBank/DDBJ whole genome shotgun (WGS) entry which is preliminary data.</text>
</comment>
<reference evidence="5 6" key="1">
    <citation type="submission" date="2024-10" db="EMBL/GenBank/DDBJ databases">
        <title>The Natural Products Discovery Center: Release of the First 8490 Sequenced Strains for Exploring Actinobacteria Biosynthetic Diversity.</title>
        <authorList>
            <person name="Kalkreuter E."/>
            <person name="Kautsar S.A."/>
            <person name="Yang D."/>
            <person name="Bader C.D."/>
            <person name="Teijaro C.N."/>
            <person name="Fluegel L."/>
            <person name="Davis C.M."/>
            <person name="Simpson J.R."/>
            <person name="Lauterbach L."/>
            <person name="Steele A.D."/>
            <person name="Gui C."/>
            <person name="Meng S."/>
            <person name="Li G."/>
            <person name="Viehrig K."/>
            <person name="Ye F."/>
            <person name="Su P."/>
            <person name="Kiefer A.F."/>
            <person name="Nichols A."/>
            <person name="Cepeda A.J."/>
            <person name="Yan W."/>
            <person name="Fan B."/>
            <person name="Jiang Y."/>
            <person name="Adhikari A."/>
            <person name="Zheng C.-J."/>
            <person name="Schuster L."/>
            <person name="Cowan T.M."/>
            <person name="Smanski M.J."/>
            <person name="Chevrette M.G."/>
            <person name="De Carvalho L.P.S."/>
            <person name="Shen B."/>
        </authorList>
    </citation>
    <scope>NUCLEOTIDE SEQUENCE [LARGE SCALE GENOMIC DNA]</scope>
    <source>
        <strain evidence="5 6">NPDC020568</strain>
    </source>
</reference>
<dbReference type="Gene3D" id="3.40.50.12780">
    <property type="entry name" value="N-terminal domain of ligase-like"/>
    <property type="match status" value="1"/>
</dbReference>
<dbReference type="SMART" id="SM00823">
    <property type="entry name" value="PKS_PP"/>
    <property type="match status" value="4"/>
</dbReference>
<feature type="domain" description="Carrier" evidence="4">
    <location>
        <begin position="3427"/>
        <end position="3502"/>
    </location>
</feature>
<dbReference type="InterPro" id="IPR045851">
    <property type="entry name" value="AMP-bd_C_sf"/>
</dbReference>
<dbReference type="InterPro" id="IPR010071">
    <property type="entry name" value="AA_adenyl_dom"/>
</dbReference>
<dbReference type="InterPro" id="IPR020806">
    <property type="entry name" value="PKS_PP-bd"/>
</dbReference>
<organism evidence="5 6">
    <name type="scientific">Nocardia carnea</name>
    <dbReference type="NCBI Taxonomy" id="37328"/>
    <lineage>
        <taxon>Bacteria</taxon>
        <taxon>Bacillati</taxon>
        <taxon>Actinomycetota</taxon>
        <taxon>Actinomycetes</taxon>
        <taxon>Mycobacteriales</taxon>
        <taxon>Nocardiaceae</taxon>
        <taxon>Nocardia</taxon>
    </lineage>
</organism>
<keyword evidence="6" id="KW-1185">Reference proteome</keyword>
<dbReference type="PANTHER" id="PTHR45527">
    <property type="entry name" value="NONRIBOSOMAL PEPTIDE SYNTHETASE"/>
    <property type="match status" value="1"/>
</dbReference>
<dbReference type="Proteomes" id="UP001611263">
    <property type="component" value="Unassembled WGS sequence"/>
</dbReference>
<dbReference type="CDD" id="cd19540">
    <property type="entry name" value="LCL_NRPS-like"/>
    <property type="match status" value="4"/>
</dbReference>
<feature type="domain" description="Carrier" evidence="4">
    <location>
        <begin position="1254"/>
        <end position="1329"/>
    </location>
</feature>
<comment type="cofactor">
    <cofactor evidence="1">
        <name>pantetheine 4'-phosphate</name>
        <dbReference type="ChEBI" id="CHEBI:47942"/>
    </cofactor>
</comment>
<sequence length="4212" mass="447271">NSRVYVLDSRLRPVPEGVTGELYLAGDQLARGYVTRPDLSSDRFVASPFDPGARMYRTGDLVRWQRVGGEPVLEYLGRTDFQVKFRGQRIELGEIESAVLAQPQVSQAVVTVAASQLGEQLVAYVVPAPGERIVSGVLLDTLREVLPTYMVPAAVVELEAFPLNTSGKLDRKALPEPTFETREFRAPSTPIEEIVAGVFADVLGVQRVGADDDFFALGGNSLIATQVAARVGQALDAQVPVRVLFEASTVAAVAARIQEQAGAGTRKALVAGPRPERVPLSSAQQRMWFLNRFDRASAAYNLPFAIRLSGALDVDALREALADLVLRHEVLRTVYPETESGPVQVVLPVGQAIPQLEVRSVAGAEIVTAVAELASAGFDVTAEVPLRVALFDIDGAADEFVLAMVVHHIAGDGSSVAPLTRDVMIAYSARTAGETPGWAPLPVQYADYALWQRELLGDENDPESVAAEQLGYWQSALAGIPDQLDLPADRPRPAVQSYRGGRIEVSIDAETHAGLQQLAQQRGATLFMVVHTAFAVLLSRLSGTDDITIGTPVAGRGERALDDLIGMFVNTLVFRTQVERGETFSDLLARQREVDLQAFAHSDVPFERLVEVLNPARSQARHPLFQVGFTFQNMGQSRLELPGLTVSGVEVDTEVSQFDLHVLVGDSYDAAGDPAGVTGFLTYATDLFDHATAQGFVDRFTRLLAEVLADPSTPVGELEILAPAERTRVLAEWNATEHTVPDTLALDGFARALARFPDRVAVTSDGADVTYAELDARVNRLARRLIAQGVGPESLVGLLVSRSLDFVVGMYAVIAAGGAYVPLDPAHPGERIRHILDTADPECVLTTVADLDAVGAEAVAGAPVLILDALDTSGYDASTVTDADRSAPLRPENAAYVIFTSGSTGRPKGVAVPHAAIANQIAWIVGEYGISRDDVVLFKTPATFDVSLWELLAPLTVGGRMVVAEPDGHRDPVYLASVIAEQRVTATSFVPSMLSVFAESTAADPGALASLRMLFVAGEAFTGDVVAAVRRVTDVALYNLYGPTEFAVHATHAAAAGQVSGAVPIGGPVWNAQVYVLDSRLRPVPVGVAGELYLAGAQVARGYVGRPDLSADRFVADPFGTGGQMYRTGDVVRWTDAGELVYVGRSDFQVKVRGQRIELGEIEAALTEHAAVARAVVVAKSDPNIGDRLVGYVVPARDTILDTDELRTQLSDRLPAYMVPAAFVVLDEFPLNASGKLDRKALPEPVFEAREFRAPSTPIEEIVAGVYAEVLEIDRVGADDDFFELGGNSLIATQVAARLGAALDTTVPVRALFEASTVAGLAVRVEQHAGTGGRAALVPQPRPTRVAESGEVQDAVPLSLAQQRMWFLNRFDENSAAYHIPLAIRLSGELDIEALRAAVADLVARHEVLRTVYPETESGPVQVVLPVGQAVPELAVRSVAAGEVVAAVSELASAGFDVTAEVPLRVALFRIGTADSAETVATNGAGGDTAGSHDEFVLALVMHHISGDGSSVVPLTRDLMTAYAARVAGEAPGWAPLRVQYADFSIWQRELLGADTHPESLAAKQIGYWESALAGIPDQLDLPADRPRPAVQSYSGGRIAVEIDAEIHAGLQRLAQRQGATLFMVAHTAFAVLLSRLSGTDDITIGTPIAGRGEQALEDLIGMFVNTLVFRTQLDQGEAFTDLLARQREVDLQAFAHADVPFERLVEVLNPVRSTARHPLFQVGFSFQNLAQSSLELPGLTVSGVDIDTEISQFDLHLIIGDDYESSGAPAGITGALTYATALFDRATAQGFVDRFVWLLRELVAEPSVAVGDIDLLAPAERVALTERNSTARELDSSQTLVSLLDHSVAAGADTVALVAADGSQVTYAELGARVNGLARYLIGRGVGPEVRVALALRRSVDLVVAMYAVAVAGGVYVPLDPDQPAERSDYILETAAPVCVLTDAGSGFGTGSAPVVVLDDLDLGGFDTAAVADTERVSPLRASNTAYVIFTSGSTGRPKGVAVPHAAIVNQLRYIRAEFAMDASDAILLKTAATFDLSVWEFWTAAACGGRMAIASPDGHRDPAYLNTLMRREGVTTLTVVPSMLDALLLTDEGMPLSLRRVLAIGEALPAATAQRMLADYAGVGLFNLYGPTEAAVSITTHRVTPADTVSVPIGAPQWNSRVYVLDGRLQPVPDGVSGELYLAGVQLAHGYFGRVDLSAERFVADPFAAGERMYRTGDLVAWNRDGGLEYRGRTDFQVKIRGFRIELGEIEAALLALPEIAQAAVVAKSDLRTGDRLVGYVVPVAATGVRVDAARIRSELAQQLPSYMVPAAFVELDALPLNVNGKLDRKALPEPEFETREFRAPSTPIEEIVANTFAEVLGADRVGADDDFFALGGNSLVATQVAARLSKALDTTVPVRALFEAPTVAGLAVRVEQHAGTGGRAALVPQPRPTRVTESGEVQDAVPLSLAQRRMWFLNRFDSDTAAYNIPLAIRLSGELDIEAMRAAVADLVARHEVLRTVYPDTESGPVQVVLPVGRAVPQLAVRSVAAAEVVAAVAELASTGFDVTDEVPLRVALFQVGEPADPALGAEVPAGEFVLAMVVHHISGDGSSVAPLARDVMTAYAARIAGEAPGWAPLPVQYADFSIWQRNLLGDESDPGSLAAEQIGYWESALAGIPDQLDLPADRPRPAVQSYSGGQVAVEIDAEIHAGLQRVAQQQNATLFMVAHTAFAVLLSRLSGTDDITIGTPIAGRGEQALEDLIGMFVNTLVFRTQLDQGEAFTDLLARQREVDLQAFAHADVPFERLVEVLNPVRSTARHPLFQVGFSFQNLAQSSLELPGLTVSGVDIDTEISQFDLHLIIGDDYDSTGAPNGVSGHLTYATDLFDRATAQEFVDRFVRLLGEIIATPESAVGELDILASAERAALAERNSTARELDSGDTLVSLLDATTAAHRGAVALVAADGSQVTYAELGARVNGLARYLIGRGVGPEVRVALALRRSVDLVVAMYAVAVAGGVYVPLDPDQPAERSDYILETAAPVCVLTDAGSGFETGSAPVVDLDTLDLSGYGDTPVTDAERMSPLRSSNTAYVIFTSGSTGRPKGVAVPHSAIVNQLRYIRAEFGVDATDSILLKTAATFDLSVWEFWTAAVCGGRMVISSPDGHRDPSYLNGLMAREGVTTLTVVPSMLDALLATDEGISPSLRRVLAIGEALPAATAQRMLADYAGVGLFNLYGPTEAAVSITTHRVTPADTVSVPIGAPQWNSRVYVLDGRLQPVPDGVSGELYLAGVQLAHGYFGRVDLSAERFVADPFAAGERMYRTGDLVAWNRDGGLEYRGRTDFQVKIRGFRIELGEIEAALLALPEIAQAAVVAKSDPRTGDRLVGYLVPSGAGLDFARIQDTLAQRLPSYMVPAAFVELDALPLNVNGKLDRKALPEPEFEAREFRAPSTPIEEIVANIFAEVLGIDQVGADDDFFALGGNSLVATQVAARLSKALDTTVPVRALFEASTVAGLAVRVEQHAGSGGRAALVPQPRPTRVTESGEVQHVAPLSLAQQRMWFLNRFDGASAAYNIPMAIRLSGELDVNAMRAAVADLVARHEVLRTVYPDTASGPVQLVLPVAQAVPELAVRSVAAADIGTAVAEMASTGFDVTAEVPLRVALFRLDDPAAATDAQDLATAGVSGEFVLALVAHHIAADGSSVGPLARDVMTAYAARAAAEAPAWSPLPVQYADFSIWQRNLLGDESDPESPAAKQLGYWESALAGIPDQLDLPMDRPRPAVQSFTGGRVDIDIDAEVHAGLQRLAQQQGATLFMVAHTAFAVLLSRLSGTDDITIGTPVAGRGEQALDDLIGMFVNTLVFRTQLDRGEAFTELLARQRQLDIAAFANADVPFERLVEVLNPARSTARHPLFQVGFTFQNLAQSSLELPGLTVSGVDIDTEVSQFDLNLILSDSYDTAGEPGGVVGYLTFATDLFDRATVQGFADRFIRLLSRIVADPSAPVGDLEILAPVERAALLAEWNATEHALPERLLLDGFERAVVANPDRVAVSFEGTSLSYGEFSARVNRLARYLVAQGVGPESLVGLLASRSLDLVVGMYAVVAAGGAYVPLDPSHPAERIGYILDTAAPVCLLSTTADAQVVGIEPSDGTGTRGASVAGDSVGSLAGVPVLALDALDTSGFDAAPVTDADRLAPVRSSNTAYVIFTSGSTGRPKGVAVPHSAIANQVAWMLAEYP</sequence>
<keyword evidence="3" id="KW-0597">Phosphoprotein</keyword>
<evidence type="ECO:0000256" key="1">
    <source>
        <dbReference type="ARBA" id="ARBA00001957"/>
    </source>
</evidence>
<dbReference type="Gene3D" id="3.30.559.30">
    <property type="entry name" value="Nonribosomal peptide synthetase, condensation domain"/>
    <property type="match status" value="4"/>
</dbReference>
<dbReference type="InterPro" id="IPR000873">
    <property type="entry name" value="AMP-dep_synth/lig_dom"/>
</dbReference>
<dbReference type="PROSITE" id="PS00455">
    <property type="entry name" value="AMP_BINDING"/>
    <property type="match status" value="4"/>
</dbReference>
<dbReference type="Pfam" id="PF13193">
    <property type="entry name" value="AMP-binding_C"/>
    <property type="match status" value="4"/>
</dbReference>
<dbReference type="SUPFAM" id="SSF52777">
    <property type="entry name" value="CoA-dependent acyltransferases"/>
    <property type="match status" value="8"/>
</dbReference>
<feature type="non-terminal residue" evidence="5">
    <location>
        <position position="4212"/>
    </location>
</feature>
<dbReference type="NCBIfam" id="TIGR01733">
    <property type="entry name" value="AA-adenyl-dom"/>
    <property type="match status" value="3"/>
</dbReference>
<dbReference type="PROSITE" id="PS50075">
    <property type="entry name" value="CARRIER"/>
    <property type="match status" value="4"/>
</dbReference>
<dbReference type="Gene3D" id="3.40.50.980">
    <property type="match status" value="6"/>
</dbReference>
<dbReference type="NCBIfam" id="NF003417">
    <property type="entry name" value="PRK04813.1"/>
    <property type="match status" value="6"/>
</dbReference>
<dbReference type="Gene3D" id="2.30.38.10">
    <property type="entry name" value="Luciferase, Domain 3"/>
    <property type="match status" value="4"/>
</dbReference>